<dbReference type="AlphaFoldDB" id="F9XAU2"/>
<evidence type="ECO:0000313" key="3">
    <source>
        <dbReference type="Proteomes" id="UP000008062"/>
    </source>
</evidence>
<feature type="chain" id="PRO_5003391508" description="Hydrophobin" evidence="1">
    <location>
        <begin position="25"/>
        <end position="134"/>
    </location>
</feature>
<accession>F9XAU2</accession>
<dbReference type="EMBL" id="CM001200">
    <property type="protein sequence ID" value="EGP87713.1"/>
    <property type="molecule type" value="Genomic_DNA"/>
</dbReference>
<dbReference type="Proteomes" id="UP000008062">
    <property type="component" value="Chromosome 5"/>
</dbReference>
<dbReference type="HOGENOM" id="CLU_1897857_0_0_1"/>
<evidence type="ECO:0000256" key="1">
    <source>
        <dbReference type="SAM" id="SignalP"/>
    </source>
</evidence>
<proteinExistence type="predicted"/>
<keyword evidence="3" id="KW-1185">Reference proteome</keyword>
<feature type="signal peptide" evidence="1">
    <location>
        <begin position="1"/>
        <end position="24"/>
    </location>
</feature>
<reference evidence="2 3" key="1">
    <citation type="journal article" date="2011" name="PLoS Genet.">
        <title>Finished genome of the fungal wheat pathogen Mycosphaerella graminicola reveals dispensome structure, chromosome plasticity, and stealth pathogenesis.</title>
        <authorList>
            <person name="Goodwin S.B."/>
            <person name="Ben M'barek S."/>
            <person name="Dhillon B."/>
            <person name="Wittenberg A.H.J."/>
            <person name="Crane C.F."/>
            <person name="Hane J.K."/>
            <person name="Foster A.J."/>
            <person name="Van der Lee T.A.J."/>
            <person name="Grimwood J."/>
            <person name="Aerts A."/>
            <person name="Antoniw J."/>
            <person name="Bailey A."/>
            <person name="Bluhm B."/>
            <person name="Bowler J."/>
            <person name="Bristow J."/>
            <person name="van der Burgt A."/>
            <person name="Canto-Canche B."/>
            <person name="Churchill A.C.L."/>
            <person name="Conde-Ferraez L."/>
            <person name="Cools H.J."/>
            <person name="Coutinho P.M."/>
            <person name="Csukai M."/>
            <person name="Dehal P."/>
            <person name="De Wit P."/>
            <person name="Donzelli B."/>
            <person name="van de Geest H.C."/>
            <person name="van Ham R.C.H.J."/>
            <person name="Hammond-Kosack K.E."/>
            <person name="Henrissat B."/>
            <person name="Kilian A."/>
            <person name="Kobayashi A.K."/>
            <person name="Koopmann E."/>
            <person name="Kourmpetis Y."/>
            <person name="Kuzniar A."/>
            <person name="Lindquist E."/>
            <person name="Lombard V."/>
            <person name="Maliepaard C."/>
            <person name="Martins N."/>
            <person name="Mehrabi R."/>
            <person name="Nap J.P.H."/>
            <person name="Ponomarenko A."/>
            <person name="Rudd J.J."/>
            <person name="Salamov A."/>
            <person name="Schmutz J."/>
            <person name="Schouten H.J."/>
            <person name="Shapiro H."/>
            <person name="Stergiopoulos I."/>
            <person name="Torriani S.F.F."/>
            <person name="Tu H."/>
            <person name="de Vries R.P."/>
            <person name="Waalwijk C."/>
            <person name="Ware S.B."/>
            <person name="Wiebenga A."/>
            <person name="Zwiers L.-H."/>
            <person name="Oliver R.P."/>
            <person name="Grigoriev I.V."/>
            <person name="Kema G.H.J."/>
        </authorList>
    </citation>
    <scope>NUCLEOTIDE SEQUENCE [LARGE SCALE GENOMIC DNA]</scope>
    <source>
        <strain evidence="3">CBS 115943 / IPO323</strain>
    </source>
</reference>
<sequence>MFNDYCTATISLLLALLAATGTLATFTCPKPVNPIANSPSNACCKELSDLRVKLGGFSLYYGKSCYKATISQVTGPKTAVTEDCPEDMQAGCCDPVCGPAIPFEVVCGAESWDAQTLLELTGSAPCTGPNSNLG</sequence>
<keyword evidence="1" id="KW-0732">Signal</keyword>
<evidence type="ECO:0008006" key="4">
    <source>
        <dbReference type="Google" id="ProtNLM"/>
    </source>
</evidence>
<name>F9XAU2_ZYMTI</name>
<dbReference type="GeneID" id="13393859"/>
<dbReference type="KEGG" id="ztr:MYCGRDRAFT_93035"/>
<protein>
    <recommendedName>
        <fullName evidence="4">Hydrophobin</fullName>
    </recommendedName>
</protein>
<organism evidence="2 3">
    <name type="scientific">Zymoseptoria tritici (strain CBS 115943 / IPO323)</name>
    <name type="common">Speckled leaf blotch fungus</name>
    <name type="synonym">Septoria tritici</name>
    <dbReference type="NCBI Taxonomy" id="336722"/>
    <lineage>
        <taxon>Eukaryota</taxon>
        <taxon>Fungi</taxon>
        <taxon>Dikarya</taxon>
        <taxon>Ascomycota</taxon>
        <taxon>Pezizomycotina</taxon>
        <taxon>Dothideomycetes</taxon>
        <taxon>Dothideomycetidae</taxon>
        <taxon>Mycosphaerellales</taxon>
        <taxon>Mycosphaerellaceae</taxon>
        <taxon>Zymoseptoria</taxon>
    </lineage>
</organism>
<dbReference type="InParanoid" id="F9XAU2"/>
<gene>
    <name evidence="2" type="ORF">MYCGRDRAFT_93035</name>
</gene>
<dbReference type="RefSeq" id="XP_003852737.1">
    <property type="nucleotide sequence ID" value="XM_003852689.1"/>
</dbReference>
<evidence type="ECO:0000313" key="2">
    <source>
        <dbReference type="EMBL" id="EGP87713.1"/>
    </source>
</evidence>